<dbReference type="Gene3D" id="1.20.1280.50">
    <property type="match status" value="1"/>
</dbReference>
<evidence type="ECO:0000313" key="2">
    <source>
        <dbReference type="Proteomes" id="UP000515121"/>
    </source>
</evidence>
<dbReference type="SUPFAM" id="SSF81383">
    <property type="entry name" value="F-box domain"/>
    <property type="match status" value="1"/>
</dbReference>
<organism evidence="2 3">
    <name type="scientific">Durio zibethinus</name>
    <name type="common">Durian</name>
    <dbReference type="NCBI Taxonomy" id="66656"/>
    <lineage>
        <taxon>Eukaryota</taxon>
        <taxon>Viridiplantae</taxon>
        <taxon>Streptophyta</taxon>
        <taxon>Embryophyta</taxon>
        <taxon>Tracheophyta</taxon>
        <taxon>Spermatophyta</taxon>
        <taxon>Magnoliopsida</taxon>
        <taxon>eudicotyledons</taxon>
        <taxon>Gunneridae</taxon>
        <taxon>Pentapetalae</taxon>
        <taxon>rosids</taxon>
        <taxon>malvids</taxon>
        <taxon>Malvales</taxon>
        <taxon>Malvaceae</taxon>
        <taxon>Helicteroideae</taxon>
        <taxon>Durio</taxon>
    </lineage>
</organism>
<dbReference type="OrthoDB" id="940763at2759"/>
<dbReference type="PANTHER" id="PTHR34145:SF28">
    <property type="entry name" value="F-BOX DOMAIN-CONTAINING PROTEIN"/>
    <property type="match status" value="1"/>
</dbReference>
<feature type="domain" description="F-box" evidence="1">
    <location>
        <begin position="76"/>
        <end position="124"/>
    </location>
</feature>
<dbReference type="Gene3D" id="3.80.10.10">
    <property type="entry name" value="Ribonuclease Inhibitor"/>
    <property type="match status" value="1"/>
</dbReference>
<accession>A0A6P5Y5V0</accession>
<dbReference type="SUPFAM" id="SSF52047">
    <property type="entry name" value="RNI-like"/>
    <property type="match status" value="1"/>
</dbReference>
<name>A0A6P5Y5V0_DURZI</name>
<dbReference type="RefSeq" id="XP_022735814.1">
    <property type="nucleotide sequence ID" value="XM_022880079.1"/>
</dbReference>
<dbReference type="InterPro" id="IPR032675">
    <property type="entry name" value="LRR_dom_sf"/>
</dbReference>
<evidence type="ECO:0000313" key="4">
    <source>
        <dbReference type="RefSeq" id="XP_022735815.1"/>
    </source>
</evidence>
<dbReference type="InterPro" id="IPR036047">
    <property type="entry name" value="F-box-like_dom_sf"/>
</dbReference>
<proteinExistence type="predicted"/>
<dbReference type="InterPro" id="IPR053781">
    <property type="entry name" value="F-box_AtFBL13-like"/>
</dbReference>
<dbReference type="PANTHER" id="PTHR34145">
    <property type="entry name" value="OS02G0105600 PROTEIN"/>
    <property type="match status" value="1"/>
</dbReference>
<dbReference type="CDD" id="cd22160">
    <property type="entry name" value="F-box_AtFBL13-like"/>
    <property type="match status" value="1"/>
</dbReference>
<gene>
    <name evidence="3 4" type="primary">LOC111289225</name>
</gene>
<dbReference type="GeneID" id="111289225"/>
<dbReference type="InterPro" id="IPR053772">
    <property type="entry name" value="At1g61320/At1g61330-like"/>
</dbReference>
<dbReference type="Pfam" id="PF00646">
    <property type="entry name" value="F-box"/>
    <property type="match status" value="1"/>
</dbReference>
<dbReference type="Proteomes" id="UP000515121">
    <property type="component" value="Unplaced"/>
</dbReference>
<reference evidence="3 4" key="1">
    <citation type="submission" date="2025-04" db="UniProtKB">
        <authorList>
            <consortium name="RefSeq"/>
        </authorList>
    </citation>
    <scope>IDENTIFICATION</scope>
    <source>
        <tissue evidence="3 4">Fruit stalk</tissue>
    </source>
</reference>
<sequence length="564" mass="64945">MSLKAFLPTDYTYQVPLFPAYTSFCFTVMQPTGETRHFVNKRRMWMKRKKQLSLSNTPSHIHLDHLHQATPSTPLLDRISELPKDVLCHILSLLPMQMAIQTSILSTRWRHLWKSTHVVDFHDLPFSARKPVDYTPITRCLDSLESPNIKSFTVVGHIGHRSHPDVRRWVEFAFSKNVETLRIGLMQISFPVKFSLLPRSFFTKNDQTQKIKVLLLSHVDFIPPRGVTFSGSGFVSLQSLSLTNCKLVDGTVESLLRKCLVLEVLVLDSCFGLIRVNISGPNLKLKQLTFMRNLFDEEEDMLFEVDAPGLATLKYSGDLTMIRLKNCEGLGEIILLGELEEVHQEIINHISELINQVTHVKILGVNLQFLQFVGSEFYTRGLPFLIFQNLQHLIWCGSLKSQNAVYNLVSFLGDCPCLETCEIDFRQQYYWAAFCETVWESILKPTFVMGEGAQYQLNQGRYLKKLKSVRVLCFSGFDGEMMLVQLLLGKAVNLQKLELLWQNHPSDMTDNVLQIVIRQTLPKRYPNPDLVATHLKKTWIEDWVTRLPRASPNAQVLFKSRWKF</sequence>
<keyword evidence="2" id="KW-1185">Reference proteome</keyword>
<dbReference type="AlphaFoldDB" id="A0A6P5Y5V0"/>
<dbReference type="RefSeq" id="XP_022735815.1">
    <property type="nucleotide sequence ID" value="XM_022880080.1"/>
</dbReference>
<dbReference type="InterPro" id="IPR001810">
    <property type="entry name" value="F-box_dom"/>
</dbReference>
<dbReference type="Pfam" id="PF23622">
    <property type="entry name" value="LRR_At1g61320_AtMIF1"/>
    <property type="match status" value="1"/>
</dbReference>
<dbReference type="KEGG" id="dzi:111289225"/>
<dbReference type="PROSITE" id="PS50181">
    <property type="entry name" value="FBOX"/>
    <property type="match status" value="1"/>
</dbReference>
<evidence type="ECO:0000259" key="1">
    <source>
        <dbReference type="PROSITE" id="PS50181"/>
    </source>
</evidence>
<evidence type="ECO:0000313" key="3">
    <source>
        <dbReference type="RefSeq" id="XP_022735814.1"/>
    </source>
</evidence>
<protein>
    <submittedName>
        <fullName evidence="3 4">F-box protein At5g03100-like isoform X1</fullName>
    </submittedName>
</protein>
<dbReference type="InterPro" id="IPR055357">
    <property type="entry name" value="LRR_At1g61320_AtMIF1"/>
</dbReference>